<evidence type="ECO:0000256" key="1">
    <source>
        <dbReference type="ARBA" id="ARBA00022679"/>
    </source>
</evidence>
<dbReference type="Proteomes" id="UP000276437">
    <property type="component" value="Chromosome"/>
</dbReference>
<dbReference type="EMBL" id="AP018449">
    <property type="protein sequence ID" value="BBB93463.1"/>
    <property type="molecule type" value="Genomic_DNA"/>
</dbReference>
<dbReference type="SUPFAM" id="SSF52151">
    <property type="entry name" value="FabD/lysophospholipase-like"/>
    <property type="match status" value="1"/>
</dbReference>
<organism evidence="3 4">
    <name type="scientific">Methylomusa anaerophila</name>
    <dbReference type="NCBI Taxonomy" id="1930071"/>
    <lineage>
        <taxon>Bacteria</taxon>
        <taxon>Bacillati</taxon>
        <taxon>Bacillota</taxon>
        <taxon>Negativicutes</taxon>
        <taxon>Selenomonadales</taxon>
        <taxon>Sporomusaceae</taxon>
        <taxon>Methylomusa</taxon>
    </lineage>
</organism>
<keyword evidence="4" id="KW-1185">Reference proteome</keyword>
<dbReference type="InterPro" id="IPR016035">
    <property type="entry name" value="Acyl_Trfase/lysoPLipase"/>
</dbReference>
<accession>A0A348AQW5</accession>
<feature type="domain" description="Malonyl-CoA:ACP transacylase (MAT)" evidence="2">
    <location>
        <begin position="8"/>
        <end position="309"/>
    </location>
</feature>
<dbReference type="Gene3D" id="3.40.366.10">
    <property type="entry name" value="Malonyl-Coenzyme A Acyl Carrier Protein, domain 2"/>
    <property type="match status" value="1"/>
</dbReference>
<reference evidence="3 4" key="1">
    <citation type="journal article" date="2018" name="Int. J. Syst. Evol. Microbiol.">
        <title>Methylomusa anaerophila gen. nov., sp. nov., an anaerobic methanol-utilizing bacterium isolated from a microbial fuel cell.</title>
        <authorList>
            <person name="Amano N."/>
            <person name="Yamamuro A."/>
            <person name="Miyahara M."/>
            <person name="Kouzuma A."/>
            <person name="Abe T."/>
            <person name="Watanabe K."/>
        </authorList>
    </citation>
    <scope>NUCLEOTIDE SEQUENCE [LARGE SCALE GENOMIC DNA]</scope>
    <source>
        <strain evidence="3 4">MMFC1</strain>
    </source>
</reference>
<evidence type="ECO:0000259" key="2">
    <source>
        <dbReference type="SMART" id="SM00827"/>
    </source>
</evidence>
<evidence type="ECO:0000313" key="3">
    <source>
        <dbReference type="EMBL" id="BBB93463.1"/>
    </source>
</evidence>
<dbReference type="Pfam" id="PF00698">
    <property type="entry name" value="Acyl_transf_1"/>
    <property type="match status" value="1"/>
</dbReference>
<dbReference type="InterPro" id="IPR050444">
    <property type="entry name" value="Polyketide_Synthase"/>
</dbReference>
<sequence>MRQPIIFMFSGQGSQYYHMGKALYSQNTVFRHWLSKLNDIVYNSAGISIIDEIYNQAKSKGDRFDNLIYTHPAIFMVEYSLVQVLIEQGIKPDYVLGASLGEFTAAAIAGVLSLEETLDCILKQVEVFEKYCQPGSMIAVIHNPDLYNQSAEIFLHSELAAVNYSSHFVISGHSSSLFDIEKYLKTEDMQFLTLPVKYGFHSTNIDPAEEEYKKFLRNFSFSFRKPEIPIISCSLSSWVTDISPEYFWNVVRQPIQFQKTIGKLEATRQFNYIDLGPSGTLASFVRNNLLDKGSASQIYDVLTPFDQEIKKLDKLNELKFKIK</sequence>
<dbReference type="GO" id="GO:0016740">
    <property type="term" value="F:transferase activity"/>
    <property type="evidence" value="ECO:0007669"/>
    <property type="project" value="UniProtKB-KW"/>
</dbReference>
<dbReference type="InterPro" id="IPR001227">
    <property type="entry name" value="Ac_transferase_dom_sf"/>
</dbReference>
<protein>
    <recommendedName>
        <fullName evidence="2">Malonyl-CoA:ACP transacylase (MAT) domain-containing protein</fullName>
    </recommendedName>
</protein>
<evidence type="ECO:0000313" key="4">
    <source>
        <dbReference type="Proteomes" id="UP000276437"/>
    </source>
</evidence>
<dbReference type="PANTHER" id="PTHR45681">
    <property type="entry name" value="POLYKETIDE SYNTHASE 44-RELATED"/>
    <property type="match status" value="1"/>
</dbReference>
<name>A0A348AQW5_9FIRM</name>
<dbReference type="KEGG" id="mana:MAMMFC1_04180"/>
<dbReference type="SMART" id="SM00827">
    <property type="entry name" value="PKS_AT"/>
    <property type="match status" value="1"/>
</dbReference>
<dbReference type="PANTHER" id="PTHR45681:SF6">
    <property type="entry name" value="POLYKETIDE SYNTHASE 37"/>
    <property type="match status" value="1"/>
</dbReference>
<gene>
    <name evidence="3" type="ORF">MAMMFC1_04180</name>
</gene>
<proteinExistence type="predicted"/>
<dbReference type="InterPro" id="IPR014043">
    <property type="entry name" value="Acyl_transferase_dom"/>
</dbReference>
<dbReference type="AlphaFoldDB" id="A0A348AQW5"/>
<keyword evidence="1" id="KW-0808">Transferase</keyword>
<dbReference type="OrthoDB" id="9805460at2"/>